<dbReference type="PANTHER" id="PTHR12103:SF15">
    <property type="entry name" value="CYTOSOLIC PURINE 5'-NUCLEOTIDASE"/>
    <property type="match status" value="1"/>
</dbReference>
<keyword evidence="8" id="KW-1185">Reference proteome</keyword>
<dbReference type="EMBL" id="AM746676">
    <property type="protein sequence ID" value="CAN94474.1"/>
    <property type="molecule type" value="Genomic_DNA"/>
</dbReference>
<dbReference type="NCBIfam" id="TIGR02244">
    <property type="entry name" value="HAD-IG-Ncltidse"/>
    <property type="match status" value="1"/>
</dbReference>
<dbReference type="Pfam" id="PF05761">
    <property type="entry name" value="5_nucleotid"/>
    <property type="match status" value="1"/>
</dbReference>
<dbReference type="AlphaFoldDB" id="A9F2C9"/>
<keyword evidence="4" id="KW-0460">Magnesium</keyword>
<accession>A9F2C9</accession>
<feature type="coiled-coil region" evidence="5">
    <location>
        <begin position="463"/>
        <end position="504"/>
    </location>
</feature>
<evidence type="ECO:0000313" key="8">
    <source>
        <dbReference type="Proteomes" id="UP000002139"/>
    </source>
</evidence>
<dbReference type="InterPro" id="IPR036412">
    <property type="entry name" value="HAD-like_sf"/>
</dbReference>
<proteinExistence type="inferred from homology"/>
<dbReference type="Proteomes" id="UP000002139">
    <property type="component" value="Chromosome"/>
</dbReference>
<evidence type="ECO:0000256" key="3">
    <source>
        <dbReference type="ARBA" id="ARBA00022801"/>
    </source>
</evidence>
<dbReference type="GO" id="GO:0046872">
    <property type="term" value="F:metal ion binding"/>
    <property type="evidence" value="ECO:0007669"/>
    <property type="project" value="UniProtKB-KW"/>
</dbReference>
<evidence type="ECO:0000256" key="2">
    <source>
        <dbReference type="ARBA" id="ARBA00022723"/>
    </source>
</evidence>
<evidence type="ECO:0000256" key="1">
    <source>
        <dbReference type="ARBA" id="ARBA00009589"/>
    </source>
</evidence>
<gene>
    <name evidence="7" type="ordered locus">sce4311</name>
</gene>
<evidence type="ECO:0000256" key="4">
    <source>
        <dbReference type="ARBA" id="ARBA00022842"/>
    </source>
</evidence>
<keyword evidence="2" id="KW-0479">Metal-binding</keyword>
<dbReference type="PANTHER" id="PTHR12103">
    <property type="entry name" value="5'-NUCLEOTIDASE DOMAIN-CONTAINING"/>
    <property type="match status" value="1"/>
</dbReference>
<feature type="region of interest" description="Disordered" evidence="6">
    <location>
        <begin position="63"/>
        <end position="82"/>
    </location>
</feature>
<organism evidence="7 8">
    <name type="scientific">Sorangium cellulosum (strain So ce56)</name>
    <name type="common">Polyangium cellulosum (strain So ce56)</name>
    <dbReference type="NCBI Taxonomy" id="448385"/>
    <lineage>
        <taxon>Bacteria</taxon>
        <taxon>Pseudomonadati</taxon>
        <taxon>Myxococcota</taxon>
        <taxon>Polyangia</taxon>
        <taxon>Polyangiales</taxon>
        <taxon>Polyangiaceae</taxon>
        <taxon>Sorangium</taxon>
    </lineage>
</organism>
<dbReference type="BioCyc" id="SCEL448385:SCE_RS22150-MONOMER"/>
<dbReference type="InterPro" id="IPR008380">
    <property type="entry name" value="HAD-SF_hydro_IG_5-nucl"/>
</dbReference>
<feature type="compositionally biased region" description="Low complexity" evidence="6">
    <location>
        <begin position="63"/>
        <end position="73"/>
    </location>
</feature>
<keyword evidence="5" id="KW-0175">Coiled coil</keyword>
<dbReference type="EC" id="3.1.3.5" evidence="7"/>
<dbReference type="GO" id="GO:0008253">
    <property type="term" value="F:5'-nucleotidase activity"/>
    <property type="evidence" value="ECO:0007669"/>
    <property type="project" value="UniProtKB-EC"/>
</dbReference>
<dbReference type="InterPro" id="IPR016695">
    <property type="entry name" value="Pur_nucleotidase"/>
</dbReference>
<comment type="similarity">
    <text evidence="1">Belongs to the 5'(3')-deoxyribonucleotidase family.</text>
</comment>
<dbReference type="eggNOG" id="COG1196">
    <property type="taxonomic scope" value="Bacteria"/>
</dbReference>
<evidence type="ECO:0000256" key="6">
    <source>
        <dbReference type="SAM" id="MobiDB-lite"/>
    </source>
</evidence>
<sequence>MRSRLLERTRRDGTGGTIAQLFGAAHPGAPRARARAAGGRLLGGDGSLRARLRARLHARLYARSTGPRAAPGGRPRGGIGRRRGALCTPLRVGYHSRPTVFFEQLELPLGGLYPQTEPTRIPRTRRVFVNRNLKLAGIDWVGFDMDYTLAIYNQTEMDNLSIQGTVTKLAARGYPEEILRRLRYPIHFPIRGLLIDKRFGHVLKMDRFKVVQRGYHGLRELTKDELRSLYQHRKIRPNTARYHWIDTLYALSEATLYAGIVDALEERGVALDYARLFTDIRECIDEAHRDGTILDVVLSDLPRFVERDPNLAQTLHKFRSAGKKLFLLTNSRWPFTEKMMTYLLGDAMPEYPSFRHYFDVIVVAAQKPAFFQERRPLLIRDGAEPRPATAPLERGAIYEGGNLNDFEKFLNISGDRVLYVGDHIYGDILRSKKESAWRTAMIIQEMEAEVAAHESCRREHMESALLEGRREELEDQLRFYQQRYKDLTRKIEEEQQRRNGATNGGGAPLLAEANGEHVQIDYATSFYEAERGRTKRAVERIRGQLRAVDAEVGKLEREIARRFHPYWGSLLKEANETSSFGDQVEEYACIYTSRVSNLLAYSPLQYFRSPRDLMPHEL</sequence>
<dbReference type="SUPFAM" id="SSF56784">
    <property type="entry name" value="HAD-like"/>
    <property type="match status" value="1"/>
</dbReference>
<protein>
    <submittedName>
        <fullName evidence="7">5'-nucleotidase</fullName>
        <ecNumber evidence="7">3.1.3.5</ecNumber>
    </submittedName>
</protein>
<dbReference type="KEGG" id="scl:sce4311"/>
<dbReference type="InterPro" id="IPR023214">
    <property type="entry name" value="HAD_sf"/>
</dbReference>
<dbReference type="STRING" id="448385.sce4311"/>
<name>A9F2C9_SORC5</name>
<keyword evidence="3 7" id="KW-0378">Hydrolase</keyword>
<evidence type="ECO:0000313" key="7">
    <source>
        <dbReference type="EMBL" id="CAN94474.1"/>
    </source>
</evidence>
<evidence type="ECO:0000256" key="5">
    <source>
        <dbReference type="SAM" id="Coils"/>
    </source>
</evidence>
<dbReference type="PIRSF" id="PIRSF017434">
    <property type="entry name" value="Purine_5'-nucleotidase"/>
    <property type="match status" value="1"/>
</dbReference>
<reference evidence="7 8" key="1">
    <citation type="journal article" date="2007" name="Nat. Biotechnol.">
        <title>Complete genome sequence of the myxobacterium Sorangium cellulosum.</title>
        <authorList>
            <person name="Schneiker S."/>
            <person name="Perlova O."/>
            <person name="Kaiser O."/>
            <person name="Gerth K."/>
            <person name="Alici A."/>
            <person name="Altmeyer M.O."/>
            <person name="Bartels D."/>
            <person name="Bekel T."/>
            <person name="Beyer S."/>
            <person name="Bode E."/>
            <person name="Bode H.B."/>
            <person name="Bolten C.J."/>
            <person name="Choudhuri J.V."/>
            <person name="Doss S."/>
            <person name="Elnakady Y.A."/>
            <person name="Frank B."/>
            <person name="Gaigalat L."/>
            <person name="Goesmann A."/>
            <person name="Groeger C."/>
            <person name="Gross F."/>
            <person name="Jelsbak L."/>
            <person name="Jelsbak L."/>
            <person name="Kalinowski J."/>
            <person name="Kegler C."/>
            <person name="Knauber T."/>
            <person name="Konietzny S."/>
            <person name="Kopp M."/>
            <person name="Krause L."/>
            <person name="Krug D."/>
            <person name="Linke B."/>
            <person name="Mahmud T."/>
            <person name="Martinez-Arias R."/>
            <person name="McHardy A.C."/>
            <person name="Merai M."/>
            <person name="Meyer F."/>
            <person name="Mormann S."/>
            <person name="Munoz-Dorado J."/>
            <person name="Perez J."/>
            <person name="Pradella S."/>
            <person name="Rachid S."/>
            <person name="Raddatz G."/>
            <person name="Rosenau F."/>
            <person name="Rueckert C."/>
            <person name="Sasse F."/>
            <person name="Scharfe M."/>
            <person name="Schuster S.C."/>
            <person name="Suen G."/>
            <person name="Treuner-Lange A."/>
            <person name="Velicer G.J."/>
            <person name="Vorholter F.-J."/>
            <person name="Weissman K.J."/>
            <person name="Welch R.D."/>
            <person name="Wenzel S.C."/>
            <person name="Whitworth D.E."/>
            <person name="Wilhelm S."/>
            <person name="Wittmann C."/>
            <person name="Bloecker H."/>
            <person name="Puehler A."/>
            <person name="Mueller R."/>
        </authorList>
    </citation>
    <scope>NUCLEOTIDE SEQUENCE [LARGE SCALE GENOMIC DNA]</scope>
    <source>
        <strain evidence="8">So ce56</strain>
    </source>
</reference>
<dbReference type="Gene3D" id="3.40.50.1000">
    <property type="entry name" value="HAD superfamily/HAD-like"/>
    <property type="match status" value="1"/>
</dbReference>
<dbReference type="HOGENOM" id="CLU_017845_3_0_7"/>